<keyword evidence="1" id="KW-0732">Signal</keyword>
<dbReference type="Proteomes" id="UP000649573">
    <property type="component" value="Unassembled WGS sequence"/>
</dbReference>
<name>A0ABQ2V4S5_9PSEU</name>
<proteinExistence type="predicted"/>
<protein>
    <submittedName>
        <fullName evidence="2">Lysyl oxidase</fullName>
    </submittedName>
</protein>
<reference evidence="3" key="1">
    <citation type="journal article" date="2019" name="Int. J. Syst. Evol. Microbiol.">
        <title>The Global Catalogue of Microorganisms (GCM) 10K type strain sequencing project: providing services to taxonomists for standard genome sequencing and annotation.</title>
        <authorList>
            <consortium name="The Broad Institute Genomics Platform"/>
            <consortium name="The Broad Institute Genome Sequencing Center for Infectious Disease"/>
            <person name="Wu L."/>
            <person name="Ma J."/>
        </authorList>
    </citation>
    <scope>NUCLEOTIDE SEQUENCE [LARGE SCALE GENOMIC DNA]</scope>
    <source>
        <strain evidence="3">JCM 3296</strain>
    </source>
</reference>
<feature type="chain" id="PRO_5046140943" evidence="1">
    <location>
        <begin position="27"/>
        <end position="321"/>
    </location>
</feature>
<organism evidence="2 3">
    <name type="scientific">Lentzea flava</name>
    <dbReference type="NCBI Taxonomy" id="103732"/>
    <lineage>
        <taxon>Bacteria</taxon>
        <taxon>Bacillati</taxon>
        <taxon>Actinomycetota</taxon>
        <taxon>Actinomycetes</taxon>
        <taxon>Pseudonocardiales</taxon>
        <taxon>Pseudonocardiaceae</taxon>
        <taxon>Lentzea</taxon>
    </lineage>
</organism>
<dbReference type="EMBL" id="BMRE01000043">
    <property type="protein sequence ID" value="GGU67898.1"/>
    <property type="molecule type" value="Genomic_DNA"/>
</dbReference>
<evidence type="ECO:0000313" key="3">
    <source>
        <dbReference type="Proteomes" id="UP000649573"/>
    </source>
</evidence>
<comment type="caution">
    <text evidence="2">The sequence shown here is derived from an EMBL/GenBank/DDBJ whole genome shotgun (WGS) entry which is preliminary data.</text>
</comment>
<accession>A0ABQ2V4S5</accession>
<evidence type="ECO:0000256" key="1">
    <source>
        <dbReference type="SAM" id="SignalP"/>
    </source>
</evidence>
<feature type="signal peptide" evidence="1">
    <location>
        <begin position="1"/>
        <end position="26"/>
    </location>
</feature>
<keyword evidence="3" id="KW-1185">Reference proteome</keyword>
<dbReference type="InterPro" id="IPR001695">
    <property type="entry name" value="Lysyl_oxidase"/>
</dbReference>
<sequence length="321" mass="34979">MTVFKRPVAVVIAAITASALTASSHAATPMLPDLRQAPVGCPGGYDGDASKCEAWDVCLVTDPSSPGGPCVDEGDIRAVRLRFTTSVDNIGDGPFLVHAHRDSTAQPRMAVRQAIQSDVDGPIPMTFAEAQHHTSTWSYYEPAAAHEHWHLMGFEYFQLRTPSGETVVTDRKNGFCLGDRYTNADAGSLAHRPGDRDSYTGALAHELDGHKCQHHNPEALDVFFGISVGKGDDYKYRVEFQWLDITRVASGIYDVVTVANPDRVLLEKNYDNNASSMAIKVQWPGGATHAPEKITRPPVVKLLRGCPGKIRCAGEPWRGSR</sequence>
<evidence type="ECO:0000313" key="2">
    <source>
        <dbReference type="EMBL" id="GGU67898.1"/>
    </source>
</evidence>
<gene>
    <name evidence="2" type="ORF">GCM10010178_69580</name>
</gene>
<dbReference type="Pfam" id="PF01186">
    <property type="entry name" value="Lysyl_oxidase"/>
    <property type="match status" value="1"/>
</dbReference>